<organism evidence="2 3">
    <name type="scientific">Trichostrongylus colubriformis</name>
    <name type="common">Black scour worm</name>
    <dbReference type="NCBI Taxonomy" id="6319"/>
    <lineage>
        <taxon>Eukaryota</taxon>
        <taxon>Metazoa</taxon>
        <taxon>Ecdysozoa</taxon>
        <taxon>Nematoda</taxon>
        <taxon>Chromadorea</taxon>
        <taxon>Rhabditida</taxon>
        <taxon>Rhabditina</taxon>
        <taxon>Rhabditomorpha</taxon>
        <taxon>Strongyloidea</taxon>
        <taxon>Trichostrongylidae</taxon>
        <taxon>Trichostrongylus</taxon>
    </lineage>
</organism>
<feature type="region of interest" description="Disordered" evidence="1">
    <location>
        <begin position="510"/>
        <end position="529"/>
    </location>
</feature>
<feature type="compositionally biased region" description="Polar residues" evidence="1">
    <location>
        <begin position="24"/>
        <end position="33"/>
    </location>
</feature>
<feature type="region of interest" description="Disordered" evidence="1">
    <location>
        <begin position="282"/>
        <end position="303"/>
    </location>
</feature>
<feature type="compositionally biased region" description="Basic and acidic residues" evidence="1">
    <location>
        <begin position="286"/>
        <end position="299"/>
    </location>
</feature>
<feature type="region of interest" description="Disordered" evidence="1">
    <location>
        <begin position="1"/>
        <end position="43"/>
    </location>
</feature>
<keyword evidence="3" id="KW-1185">Reference proteome</keyword>
<proteinExistence type="predicted"/>
<reference evidence="2 3" key="1">
    <citation type="submission" date="2019-10" db="EMBL/GenBank/DDBJ databases">
        <title>Assembly and Annotation for the nematode Trichostrongylus colubriformis.</title>
        <authorList>
            <person name="Martin J."/>
        </authorList>
    </citation>
    <scope>NUCLEOTIDE SEQUENCE [LARGE SCALE GENOMIC DNA]</scope>
    <source>
        <strain evidence="2">G859</strain>
        <tissue evidence="2">Whole worm</tissue>
    </source>
</reference>
<sequence length="573" mass="62499">MPNSGGELLKVIKKEDDNAEGSRAQPNSGQRWSLRNPEPPPSIRCIGTVQLKHPSNYIIRKPTSSTSALKRIFVGRSASETKTESKEIDNSTIPHDRLFSTGARPLATSGPPVEAGRPVKYWRTPAGKLVKLDSRPALFPTIPRPSATPGPSLATNYTKTQPKFVRLSNGKIARISTKRVPVPFARRCRTTNMGEGQLSQFGLDAKRLDIPSATAKINASSEPIDIATLIGDGSATSKEAPLFEKNSGSAVVKVEPMDVDETPEQQEPKEQTPLERALTELAPEEVSSKERSQKFHEPLEPPPLCQPRPSLAAALEDVAANSQVGDLRKIREQPLFSQDSLRFSNKDSCNVCRAVVPGLKKNIISLEGRLTSLVDTVQNLITYLNPLDRKAAELAAMDSAPSSTEGSNTPDLSTVSTSSAARAYHFGDTSRDSSDRIPSLLLPVARRNESQIEMRTVAAEEVLNSMIHRPNVVRFLRNPSQSTAALESPSPPRSTHGRIRFVVADRAKSLRLGPNPSGSAADASSDKGEASNQKAEILIKVERLQCPCEYSYWVNPTCLEGSFQCKKAWRCQM</sequence>
<evidence type="ECO:0000313" key="2">
    <source>
        <dbReference type="EMBL" id="KAK5969081.1"/>
    </source>
</evidence>
<dbReference type="Proteomes" id="UP001331761">
    <property type="component" value="Unassembled WGS sequence"/>
</dbReference>
<name>A0AAN8EVJ7_TRICO</name>
<dbReference type="EMBL" id="WIXE01020624">
    <property type="protein sequence ID" value="KAK5969081.1"/>
    <property type="molecule type" value="Genomic_DNA"/>
</dbReference>
<accession>A0AAN8EVJ7</accession>
<feature type="compositionally biased region" description="Basic and acidic residues" evidence="1">
    <location>
        <begin position="83"/>
        <end position="98"/>
    </location>
</feature>
<comment type="caution">
    <text evidence="2">The sequence shown here is derived from an EMBL/GenBank/DDBJ whole genome shotgun (WGS) entry which is preliminary data.</text>
</comment>
<feature type="region of interest" description="Disordered" evidence="1">
    <location>
        <begin position="83"/>
        <end position="112"/>
    </location>
</feature>
<evidence type="ECO:0000313" key="3">
    <source>
        <dbReference type="Proteomes" id="UP001331761"/>
    </source>
</evidence>
<gene>
    <name evidence="2" type="ORF">GCK32_001648</name>
</gene>
<dbReference type="AlphaFoldDB" id="A0AAN8EVJ7"/>
<evidence type="ECO:0000256" key="1">
    <source>
        <dbReference type="SAM" id="MobiDB-lite"/>
    </source>
</evidence>
<protein>
    <submittedName>
        <fullName evidence="2">Uncharacterized protein</fullName>
    </submittedName>
</protein>